<reference evidence="1 2" key="2">
    <citation type="submission" date="2018-11" db="EMBL/GenBank/DDBJ databases">
        <authorList>
            <consortium name="Pathogen Informatics"/>
        </authorList>
    </citation>
    <scope>NUCLEOTIDE SEQUENCE [LARGE SCALE GENOMIC DNA]</scope>
    <source>
        <strain evidence="1 2">Egypt</strain>
    </source>
</reference>
<dbReference type="AlphaFoldDB" id="A0A183ABL2"/>
<evidence type="ECO:0000313" key="2">
    <source>
        <dbReference type="Proteomes" id="UP000272942"/>
    </source>
</evidence>
<reference evidence="3" key="1">
    <citation type="submission" date="2016-06" db="UniProtKB">
        <authorList>
            <consortium name="WormBaseParasite"/>
        </authorList>
    </citation>
    <scope>IDENTIFICATION</scope>
</reference>
<name>A0A183ABL2_9TREM</name>
<proteinExistence type="predicted"/>
<keyword evidence="2" id="KW-1185">Reference proteome</keyword>
<dbReference type="EMBL" id="UZAN01041207">
    <property type="protein sequence ID" value="VDP72327.1"/>
    <property type="molecule type" value="Genomic_DNA"/>
</dbReference>
<evidence type="ECO:0000313" key="3">
    <source>
        <dbReference type="WBParaSite" id="ECPE_0000435901-mRNA-1"/>
    </source>
</evidence>
<accession>A0A183ABL2</accession>
<evidence type="ECO:0000313" key="1">
    <source>
        <dbReference type="EMBL" id="VDP72327.1"/>
    </source>
</evidence>
<dbReference type="OrthoDB" id="6267986at2759"/>
<organism evidence="3">
    <name type="scientific">Echinostoma caproni</name>
    <dbReference type="NCBI Taxonomy" id="27848"/>
    <lineage>
        <taxon>Eukaryota</taxon>
        <taxon>Metazoa</taxon>
        <taxon>Spiralia</taxon>
        <taxon>Lophotrochozoa</taxon>
        <taxon>Platyhelminthes</taxon>
        <taxon>Trematoda</taxon>
        <taxon>Digenea</taxon>
        <taxon>Plagiorchiida</taxon>
        <taxon>Echinostomata</taxon>
        <taxon>Echinostomatoidea</taxon>
        <taxon>Echinostomatidae</taxon>
        <taxon>Echinostoma</taxon>
    </lineage>
</organism>
<sequence>MSPLALSDDERDSFALGRLRYRIRRARNHVSNERERPENQDCGLHPMDIFLARLFDEIERKQSETLLSPNQPTAAKDSYGRLLYAFTLLHMTSPRAYQQLSNAMTLWDMCKSKGQQTGGSKPEAALSWLFNEPVKPARPSY</sequence>
<gene>
    <name evidence="1" type="ORF">ECPE_LOCUS4347</name>
</gene>
<dbReference type="WBParaSite" id="ECPE_0000435901-mRNA-1">
    <property type="protein sequence ID" value="ECPE_0000435901-mRNA-1"/>
    <property type="gene ID" value="ECPE_0000435901"/>
</dbReference>
<dbReference type="Proteomes" id="UP000272942">
    <property type="component" value="Unassembled WGS sequence"/>
</dbReference>
<protein>
    <submittedName>
        <fullName evidence="3">Rab-GAP TBC domain-containing protein</fullName>
    </submittedName>
</protein>